<keyword evidence="2" id="KW-1133">Transmembrane helix</keyword>
<keyword evidence="2" id="KW-0812">Transmembrane</keyword>
<dbReference type="InterPro" id="IPR021514">
    <property type="entry name" value="DUF3176"/>
</dbReference>
<keyword evidence="4" id="KW-1185">Reference proteome</keyword>
<reference evidence="3 4" key="1">
    <citation type="submission" date="2019-12" db="EMBL/GenBank/DDBJ databases">
        <title>A genome sequence resource for the geographically widespread anthracnose pathogen Colletotrichum asianum.</title>
        <authorList>
            <person name="Meng Y."/>
        </authorList>
    </citation>
    <scope>NUCLEOTIDE SEQUENCE [LARGE SCALE GENOMIC DNA]</scope>
    <source>
        <strain evidence="3 4">ICMP 18580</strain>
    </source>
</reference>
<dbReference type="PANTHER" id="PTHR35394">
    <property type="entry name" value="DUF3176 DOMAIN-CONTAINING PROTEIN"/>
    <property type="match status" value="1"/>
</dbReference>
<dbReference type="OrthoDB" id="4850396at2759"/>
<feature type="non-terminal residue" evidence="3">
    <location>
        <position position="1"/>
    </location>
</feature>
<dbReference type="PANTHER" id="PTHR35394:SF5">
    <property type="entry name" value="DUF3176 DOMAIN-CONTAINING PROTEIN"/>
    <property type="match status" value="1"/>
</dbReference>
<evidence type="ECO:0000256" key="1">
    <source>
        <dbReference type="SAM" id="MobiDB-lite"/>
    </source>
</evidence>
<proteinExistence type="predicted"/>
<gene>
    <name evidence="3" type="ORF">GQ607_005717</name>
</gene>
<sequence length="109" mass="12272">MNVKKPWQGSHQNGPYITKKECTEPERWENSPSEPRGARAALEVWAFEVMALLLSVIAFTTIFIILSAYDKQPQFDLSRGININTIIAILSTIVKATLVFVVAEGKYFL</sequence>
<comment type="caution">
    <text evidence="3">The sequence shown here is derived from an EMBL/GenBank/DDBJ whole genome shotgun (WGS) entry which is preliminary data.</text>
</comment>
<protein>
    <submittedName>
        <fullName evidence="3">Uncharacterized protein</fullName>
    </submittedName>
</protein>
<evidence type="ECO:0000313" key="3">
    <source>
        <dbReference type="EMBL" id="KAF0326953.1"/>
    </source>
</evidence>
<evidence type="ECO:0000256" key="2">
    <source>
        <dbReference type="SAM" id="Phobius"/>
    </source>
</evidence>
<feature type="region of interest" description="Disordered" evidence="1">
    <location>
        <begin position="1"/>
        <end position="36"/>
    </location>
</feature>
<evidence type="ECO:0000313" key="4">
    <source>
        <dbReference type="Proteomes" id="UP000434172"/>
    </source>
</evidence>
<dbReference type="Proteomes" id="UP000434172">
    <property type="component" value="Unassembled WGS sequence"/>
</dbReference>
<feature type="transmembrane region" description="Helical" evidence="2">
    <location>
        <begin position="81"/>
        <end position="103"/>
    </location>
</feature>
<dbReference type="EMBL" id="WOWK01000026">
    <property type="protein sequence ID" value="KAF0326953.1"/>
    <property type="molecule type" value="Genomic_DNA"/>
</dbReference>
<feature type="compositionally biased region" description="Basic and acidic residues" evidence="1">
    <location>
        <begin position="18"/>
        <end position="29"/>
    </location>
</feature>
<accession>A0A8H3WFB6</accession>
<organism evidence="3 4">
    <name type="scientific">Colletotrichum asianum</name>
    <dbReference type="NCBI Taxonomy" id="702518"/>
    <lineage>
        <taxon>Eukaryota</taxon>
        <taxon>Fungi</taxon>
        <taxon>Dikarya</taxon>
        <taxon>Ascomycota</taxon>
        <taxon>Pezizomycotina</taxon>
        <taxon>Sordariomycetes</taxon>
        <taxon>Hypocreomycetidae</taxon>
        <taxon>Glomerellales</taxon>
        <taxon>Glomerellaceae</taxon>
        <taxon>Colletotrichum</taxon>
        <taxon>Colletotrichum gloeosporioides species complex</taxon>
    </lineage>
</organism>
<name>A0A8H3WFB6_9PEZI</name>
<dbReference type="Pfam" id="PF11374">
    <property type="entry name" value="DUF3176"/>
    <property type="match status" value="1"/>
</dbReference>
<keyword evidence="2" id="KW-0472">Membrane</keyword>
<dbReference type="AlphaFoldDB" id="A0A8H3WFB6"/>
<feature type="transmembrane region" description="Helical" evidence="2">
    <location>
        <begin position="44"/>
        <end position="69"/>
    </location>
</feature>